<sequence>MIPRNTPNLSQSSTKAPSIVESPFNTILIKRNPHKSEHGSDSKSKSSLLSRSSKTLSLARSLFSGPSVRSHISENESASVHESKSSITSHSSNSSDSRSCQKPRHCSQRKPSSKKQLSSLLNAIISITQVGIQPKKSLPPTTKSREEEADGPIFNVTIEESASISCKNGIPDIVVQCVEYLERKQVLQTEGLYRVPGSQKRVN</sequence>
<name>A0A1Y2BZH0_9FUNG</name>
<dbReference type="PANTHER" id="PTHR23176">
    <property type="entry name" value="RHO/RAC/CDC GTPASE-ACTIVATING PROTEIN"/>
    <property type="match status" value="1"/>
</dbReference>
<dbReference type="PROSITE" id="PS50238">
    <property type="entry name" value="RHOGAP"/>
    <property type="match status" value="1"/>
</dbReference>
<dbReference type="GO" id="GO:0005737">
    <property type="term" value="C:cytoplasm"/>
    <property type="evidence" value="ECO:0007669"/>
    <property type="project" value="TreeGrafter"/>
</dbReference>
<proteinExistence type="predicted"/>
<feature type="compositionally biased region" description="Basic and acidic residues" evidence="2">
    <location>
        <begin position="71"/>
        <end position="84"/>
    </location>
</feature>
<dbReference type="InterPro" id="IPR000198">
    <property type="entry name" value="RhoGAP_dom"/>
</dbReference>
<dbReference type="OrthoDB" id="2121436at2759"/>
<organism evidence="4 5">
    <name type="scientific">Rhizoclosmatium globosum</name>
    <dbReference type="NCBI Taxonomy" id="329046"/>
    <lineage>
        <taxon>Eukaryota</taxon>
        <taxon>Fungi</taxon>
        <taxon>Fungi incertae sedis</taxon>
        <taxon>Chytridiomycota</taxon>
        <taxon>Chytridiomycota incertae sedis</taxon>
        <taxon>Chytridiomycetes</taxon>
        <taxon>Chytridiales</taxon>
        <taxon>Chytriomycetaceae</taxon>
        <taxon>Rhizoclosmatium</taxon>
    </lineage>
</organism>
<dbReference type="Proteomes" id="UP000193642">
    <property type="component" value="Unassembled WGS sequence"/>
</dbReference>
<feature type="region of interest" description="Disordered" evidence="2">
    <location>
        <begin position="1"/>
        <end position="51"/>
    </location>
</feature>
<dbReference type="EMBL" id="MCGO01000036">
    <property type="protein sequence ID" value="ORY40161.1"/>
    <property type="molecule type" value="Genomic_DNA"/>
</dbReference>
<feature type="compositionally biased region" description="Basic residues" evidence="2">
    <location>
        <begin position="101"/>
        <end position="113"/>
    </location>
</feature>
<protein>
    <recommendedName>
        <fullName evidence="3">Rho-GAP domain-containing protein</fullName>
    </recommendedName>
</protein>
<feature type="region of interest" description="Disordered" evidence="2">
    <location>
        <begin position="64"/>
        <end position="113"/>
    </location>
</feature>
<evidence type="ECO:0000259" key="3">
    <source>
        <dbReference type="PROSITE" id="PS50238"/>
    </source>
</evidence>
<dbReference type="AlphaFoldDB" id="A0A1Y2BZH0"/>
<dbReference type="Gene3D" id="1.10.555.10">
    <property type="entry name" value="Rho GTPase activation protein"/>
    <property type="match status" value="1"/>
</dbReference>
<gene>
    <name evidence="4" type="ORF">BCR33DRAFT_371158</name>
</gene>
<accession>A0A1Y2BZH0</accession>
<keyword evidence="5" id="KW-1185">Reference proteome</keyword>
<dbReference type="SUPFAM" id="SSF48350">
    <property type="entry name" value="GTPase activation domain, GAP"/>
    <property type="match status" value="1"/>
</dbReference>
<dbReference type="InterPro" id="IPR008936">
    <property type="entry name" value="Rho_GTPase_activation_prot"/>
</dbReference>
<feature type="compositionally biased region" description="Polar residues" evidence="2">
    <location>
        <begin position="1"/>
        <end position="16"/>
    </location>
</feature>
<dbReference type="GO" id="GO:0005096">
    <property type="term" value="F:GTPase activator activity"/>
    <property type="evidence" value="ECO:0007669"/>
    <property type="project" value="UniProtKB-KW"/>
</dbReference>
<feature type="compositionally biased region" description="Low complexity" evidence="2">
    <location>
        <begin position="85"/>
        <end position="98"/>
    </location>
</feature>
<feature type="domain" description="Rho-GAP" evidence="3">
    <location>
        <begin position="156"/>
        <end position="203"/>
    </location>
</feature>
<feature type="compositionally biased region" description="Basic and acidic residues" evidence="2">
    <location>
        <begin position="34"/>
        <end position="44"/>
    </location>
</feature>
<evidence type="ECO:0000313" key="5">
    <source>
        <dbReference type="Proteomes" id="UP000193642"/>
    </source>
</evidence>
<evidence type="ECO:0000256" key="1">
    <source>
        <dbReference type="ARBA" id="ARBA00022468"/>
    </source>
</evidence>
<dbReference type="PANTHER" id="PTHR23176:SF129">
    <property type="entry name" value="RHO GTPASE ACTIVATING PROTEIN AT 16F, ISOFORM E-RELATED"/>
    <property type="match status" value="1"/>
</dbReference>
<comment type="caution">
    <text evidence="4">The sequence shown here is derived from an EMBL/GenBank/DDBJ whole genome shotgun (WGS) entry which is preliminary data.</text>
</comment>
<dbReference type="Pfam" id="PF00620">
    <property type="entry name" value="RhoGAP"/>
    <property type="match status" value="1"/>
</dbReference>
<dbReference type="GO" id="GO:0007165">
    <property type="term" value="P:signal transduction"/>
    <property type="evidence" value="ECO:0007669"/>
    <property type="project" value="InterPro"/>
</dbReference>
<evidence type="ECO:0000256" key="2">
    <source>
        <dbReference type="SAM" id="MobiDB-lite"/>
    </source>
</evidence>
<dbReference type="InterPro" id="IPR050729">
    <property type="entry name" value="Rho-GAP"/>
</dbReference>
<keyword evidence="1" id="KW-0343">GTPase activation</keyword>
<reference evidence="4 5" key="1">
    <citation type="submission" date="2016-07" db="EMBL/GenBank/DDBJ databases">
        <title>Pervasive Adenine N6-methylation of Active Genes in Fungi.</title>
        <authorList>
            <consortium name="DOE Joint Genome Institute"/>
            <person name="Mondo S.J."/>
            <person name="Dannebaum R.O."/>
            <person name="Kuo R.C."/>
            <person name="Labutti K."/>
            <person name="Haridas S."/>
            <person name="Kuo A."/>
            <person name="Salamov A."/>
            <person name="Ahrendt S.R."/>
            <person name="Lipzen A."/>
            <person name="Sullivan W."/>
            <person name="Andreopoulos W.B."/>
            <person name="Clum A."/>
            <person name="Lindquist E."/>
            <person name="Daum C."/>
            <person name="Ramamoorthy G.K."/>
            <person name="Gryganskyi A."/>
            <person name="Culley D."/>
            <person name="Magnuson J.K."/>
            <person name="James T.Y."/>
            <person name="O'Malley M.A."/>
            <person name="Stajich J.E."/>
            <person name="Spatafora J.W."/>
            <person name="Visel A."/>
            <person name="Grigoriev I.V."/>
        </authorList>
    </citation>
    <scope>NUCLEOTIDE SEQUENCE [LARGE SCALE GENOMIC DNA]</scope>
    <source>
        <strain evidence="4 5">JEL800</strain>
    </source>
</reference>
<evidence type="ECO:0000313" key="4">
    <source>
        <dbReference type="EMBL" id="ORY40161.1"/>
    </source>
</evidence>